<keyword evidence="7" id="KW-1185">Reference proteome</keyword>
<comment type="caution">
    <text evidence="6">The sequence shown here is derived from an EMBL/GenBank/DDBJ whole genome shotgun (WGS) entry which is preliminary data.</text>
</comment>
<reference evidence="6" key="2">
    <citation type="submission" date="2023-05" db="EMBL/GenBank/DDBJ databases">
        <authorList>
            <person name="Fouks B."/>
        </authorList>
    </citation>
    <scope>NUCLEOTIDE SEQUENCE</scope>
    <source>
        <strain evidence="6">Stay&amp;Tobe</strain>
        <tissue evidence="6">Testes</tissue>
    </source>
</reference>
<feature type="domain" description="NOMO second beta-sandwich" evidence="3">
    <location>
        <begin position="152"/>
        <end position="203"/>
    </location>
</feature>
<dbReference type="AlphaFoldDB" id="A0AAD8EQ14"/>
<feature type="domain" description="NOMO seventh transthyretin-like" evidence="4">
    <location>
        <begin position="225"/>
        <end position="287"/>
    </location>
</feature>
<evidence type="ECO:0000313" key="6">
    <source>
        <dbReference type="EMBL" id="KAJ9597687.1"/>
    </source>
</evidence>
<dbReference type="InterPro" id="IPR056319">
    <property type="entry name" value="NOMO_7th"/>
</dbReference>
<dbReference type="InterPro" id="IPR056190">
    <property type="entry name" value="NOMO_5th"/>
</dbReference>
<evidence type="ECO:0000259" key="2">
    <source>
        <dbReference type="Pfam" id="PF22902"/>
    </source>
</evidence>
<dbReference type="Pfam" id="PF23194">
    <property type="entry name" value="NOMO_5th"/>
    <property type="match status" value="1"/>
</dbReference>
<dbReference type="SUPFAM" id="SSF49452">
    <property type="entry name" value="Starch-binding domain-like"/>
    <property type="match status" value="1"/>
</dbReference>
<gene>
    <name evidence="6" type="ORF">L9F63_011453</name>
</gene>
<evidence type="ECO:0000259" key="3">
    <source>
        <dbReference type="Pfam" id="PF22904"/>
    </source>
</evidence>
<feature type="domain" description="NOMO fifth transthyretin-like" evidence="5">
    <location>
        <begin position="27"/>
        <end position="113"/>
    </location>
</feature>
<accession>A0AAD8EQ14</accession>
<sequence>DMKFKELNVKITPNTPQLVDVFPSSFKVCGYVAPHKLLSASSEKSSTTVVLSKIGVPGHQVIAEAHEQNGQFCVFLEPGIYEAAVKVSEIEKAKGLQFYPQVKVFEVVDSPIVSGIEFTQLKVKLSGKISCHAAGNNCGEIPVHLQAIPGDNTDARVPVAIVVSKGGIYTFSDILPGKYQVSVDKDDWCWEKSNHVINVGTAEVTNIPTFRQTGYTVTFVHHMTLRGFKVNAAASGNLAVKRGTTRSCVSAAGTYDFTPVGCHGFAQPSVRWNSATTPPTPVRLIAVSHSMGGRVLSTENVKDMFINVLKIKNAKLFTKLGPLTGKPGADGKMAYNFELMVSEGENLMLEPTAGTLLFSPPRGSLVGANDCINLAVELHAEKGRLIEGSIIPPSAGIKITVTRGTTDEVVVITETNEDGKFKIGPLQGGVDYRVKAEKEGFVLTGPDANGNFNAHKLAEVIVEVLDKADNKPLQGVLLSLSGGESFRRNSQTGADGKMTFSSLSPSEYFLRPMMKEYRFEPPSKMITVKEGATVNVQLK</sequence>
<dbReference type="Pfam" id="PF22902">
    <property type="entry name" value="NOMO1-like_9th"/>
    <property type="match status" value="1"/>
</dbReference>
<dbReference type="EMBL" id="JASPKZ010001590">
    <property type="protein sequence ID" value="KAJ9597687.1"/>
    <property type="molecule type" value="Genomic_DNA"/>
</dbReference>
<dbReference type="PANTHER" id="PTHR23303:SF14">
    <property type="entry name" value="BOS COMPLEX SUBUNIT NOMO1-RELATED"/>
    <property type="match status" value="1"/>
</dbReference>
<dbReference type="InterPro" id="IPR055074">
    <property type="entry name" value="NOMO1-3_2nd"/>
</dbReference>
<keyword evidence="1" id="KW-0732">Signal</keyword>
<proteinExistence type="predicted"/>
<evidence type="ECO:0000313" key="7">
    <source>
        <dbReference type="Proteomes" id="UP001233999"/>
    </source>
</evidence>
<dbReference type="SUPFAM" id="SSF49478">
    <property type="entry name" value="Cna protein B-type domain"/>
    <property type="match status" value="1"/>
</dbReference>
<dbReference type="GO" id="GO:0005789">
    <property type="term" value="C:endoplasmic reticulum membrane"/>
    <property type="evidence" value="ECO:0007669"/>
    <property type="project" value="TreeGrafter"/>
</dbReference>
<name>A0AAD8EQ14_DIPPU</name>
<dbReference type="InterPro" id="IPR013784">
    <property type="entry name" value="Carb-bd-like_fold"/>
</dbReference>
<dbReference type="Pfam" id="PF22904">
    <property type="entry name" value="NOMO1-like_2nd"/>
    <property type="match status" value="1"/>
</dbReference>
<evidence type="ECO:0000259" key="4">
    <source>
        <dbReference type="Pfam" id="PF23141"/>
    </source>
</evidence>
<feature type="domain" description="NOMO-like ninth beta-sandwich" evidence="2">
    <location>
        <begin position="382"/>
        <end position="454"/>
    </location>
</feature>
<dbReference type="GO" id="GO:0030246">
    <property type="term" value="F:carbohydrate binding"/>
    <property type="evidence" value="ECO:0007669"/>
    <property type="project" value="InterPro"/>
</dbReference>
<protein>
    <submittedName>
        <fullName evidence="6">Uncharacterized protein</fullName>
    </submittedName>
</protein>
<evidence type="ECO:0000259" key="5">
    <source>
        <dbReference type="Pfam" id="PF23194"/>
    </source>
</evidence>
<reference evidence="6" key="1">
    <citation type="journal article" date="2023" name="IScience">
        <title>Live-bearing cockroach genome reveals convergent evolutionary mechanisms linked to viviparity in insects and beyond.</title>
        <authorList>
            <person name="Fouks B."/>
            <person name="Harrison M.C."/>
            <person name="Mikhailova A.A."/>
            <person name="Marchal E."/>
            <person name="English S."/>
            <person name="Carruthers M."/>
            <person name="Jennings E.C."/>
            <person name="Chiamaka E.L."/>
            <person name="Frigard R.A."/>
            <person name="Pippel M."/>
            <person name="Attardo G.M."/>
            <person name="Benoit J.B."/>
            <person name="Bornberg-Bauer E."/>
            <person name="Tobe S.S."/>
        </authorList>
    </citation>
    <scope>NUCLEOTIDE SEQUENCE</scope>
    <source>
        <strain evidence="6">Stay&amp;Tobe</strain>
    </source>
</reference>
<dbReference type="Gene3D" id="2.60.40.1120">
    <property type="entry name" value="Carboxypeptidase-like, regulatory domain"/>
    <property type="match status" value="1"/>
</dbReference>
<evidence type="ECO:0000256" key="1">
    <source>
        <dbReference type="ARBA" id="ARBA00022729"/>
    </source>
</evidence>
<dbReference type="Proteomes" id="UP001233999">
    <property type="component" value="Unassembled WGS sequence"/>
</dbReference>
<dbReference type="InterPro" id="IPR051417">
    <property type="entry name" value="SDr/BOS_complex"/>
</dbReference>
<dbReference type="InterPro" id="IPR055073">
    <property type="entry name" value="NOMO1-like_9th"/>
</dbReference>
<feature type="non-terminal residue" evidence="6">
    <location>
        <position position="1"/>
    </location>
</feature>
<organism evidence="6 7">
    <name type="scientific">Diploptera punctata</name>
    <name type="common">Pacific beetle cockroach</name>
    <dbReference type="NCBI Taxonomy" id="6984"/>
    <lineage>
        <taxon>Eukaryota</taxon>
        <taxon>Metazoa</taxon>
        <taxon>Ecdysozoa</taxon>
        <taxon>Arthropoda</taxon>
        <taxon>Hexapoda</taxon>
        <taxon>Insecta</taxon>
        <taxon>Pterygota</taxon>
        <taxon>Neoptera</taxon>
        <taxon>Polyneoptera</taxon>
        <taxon>Dictyoptera</taxon>
        <taxon>Blattodea</taxon>
        <taxon>Blaberoidea</taxon>
        <taxon>Blaberidae</taxon>
        <taxon>Diplopterinae</taxon>
        <taxon>Diploptera</taxon>
    </lineage>
</organism>
<dbReference type="Pfam" id="PF23141">
    <property type="entry name" value="Ig_NOMO"/>
    <property type="match status" value="1"/>
</dbReference>
<dbReference type="PANTHER" id="PTHR23303">
    <property type="entry name" value="CARBOXYPEPTIDASE REGULATORY REGION-CONTAINING"/>
    <property type="match status" value="1"/>
</dbReference>